<keyword evidence="1" id="KW-0677">Repeat</keyword>
<evidence type="ECO:0000259" key="2">
    <source>
        <dbReference type="PROSITE" id="PS51903"/>
    </source>
</evidence>
<dbReference type="AlphaFoldDB" id="A0A372GFJ6"/>
<dbReference type="EMBL" id="QVNQ01000005">
    <property type="protein sequence ID" value="RFS84165.1"/>
    <property type="molecule type" value="Genomic_DNA"/>
</dbReference>
<dbReference type="InterPro" id="IPR036628">
    <property type="entry name" value="Clp_N_dom_sf"/>
</dbReference>
<organism evidence="3 4">
    <name type="scientific">Actinomadura spongiicola</name>
    <dbReference type="NCBI Taxonomy" id="2303421"/>
    <lineage>
        <taxon>Bacteria</taxon>
        <taxon>Bacillati</taxon>
        <taxon>Actinomycetota</taxon>
        <taxon>Actinomycetes</taxon>
        <taxon>Streptosporangiales</taxon>
        <taxon>Thermomonosporaceae</taxon>
        <taxon>Actinomadura</taxon>
    </lineage>
</organism>
<protein>
    <submittedName>
        <fullName evidence="3">Clp protease</fullName>
    </submittedName>
</protein>
<dbReference type="Gene3D" id="1.10.1780.10">
    <property type="entry name" value="Clp, N-terminal domain"/>
    <property type="match status" value="1"/>
</dbReference>
<keyword evidence="4" id="KW-1185">Reference proteome</keyword>
<proteinExistence type="predicted"/>
<evidence type="ECO:0000313" key="4">
    <source>
        <dbReference type="Proteomes" id="UP000262882"/>
    </source>
</evidence>
<dbReference type="OrthoDB" id="3532497at2"/>
<feature type="domain" description="Clp R" evidence="2">
    <location>
        <begin position="2"/>
        <end position="160"/>
    </location>
</feature>
<dbReference type="GO" id="GO:0006508">
    <property type="term" value="P:proteolysis"/>
    <property type="evidence" value="ECO:0007669"/>
    <property type="project" value="UniProtKB-KW"/>
</dbReference>
<dbReference type="InterPro" id="IPR004176">
    <property type="entry name" value="Clp_R_N"/>
</dbReference>
<comment type="caution">
    <text evidence="3">The sequence shown here is derived from an EMBL/GenBank/DDBJ whole genome shotgun (WGS) entry which is preliminary data.</text>
</comment>
<name>A0A372GFJ6_9ACTN</name>
<sequence length="162" mass="17630">MKGRTFETYVRTVLEGGAREAQRSGSATIEAEHLLLAIAAGPENASRELLRSAGLDHETIRDALRREFEQSLRTVGVSVTDRSLLSPREAAVRPSRMGRSAKLVFERGMAAAHGKNDARPEHLLLGVLELRYGTVPRTLELAGVDTAALKERARRSLSGESA</sequence>
<dbReference type="PROSITE" id="PS51903">
    <property type="entry name" value="CLP_R"/>
    <property type="match status" value="1"/>
</dbReference>
<reference evidence="3 4" key="1">
    <citation type="submission" date="2018-08" db="EMBL/GenBank/DDBJ databases">
        <title>Actinomadura spongicola sp. nov., isolated from marine sponge Leucetta chagosensis.</title>
        <authorList>
            <person name="Li L."/>
            <person name="Lin H.W."/>
        </authorList>
    </citation>
    <scope>NUCLEOTIDE SEQUENCE [LARGE SCALE GENOMIC DNA]</scope>
    <source>
        <strain evidence="3 4">LHW52907</strain>
    </source>
</reference>
<dbReference type="SUPFAM" id="SSF81923">
    <property type="entry name" value="Double Clp-N motif"/>
    <property type="match status" value="1"/>
</dbReference>
<dbReference type="Pfam" id="PF02861">
    <property type="entry name" value="Clp_N"/>
    <property type="match status" value="1"/>
</dbReference>
<dbReference type="GO" id="GO:0008233">
    <property type="term" value="F:peptidase activity"/>
    <property type="evidence" value="ECO:0007669"/>
    <property type="project" value="UniProtKB-KW"/>
</dbReference>
<keyword evidence="3" id="KW-0378">Hydrolase</keyword>
<evidence type="ECO:0000313" key="3">
    <source>
        <dbReference type="EMBL" id="RFS84165.1"/>
    </source>
</evidence>
<dbReference type="Proteomes" id="UP000262882">
    <property type="component" value="Unassembled WGS sequence"/>
</dbReference>
<accession>A0A372GFJ6</accession>
<evidence type="ECO:0000256" key="1">
    <source>
        <dbReference type="PROSITE-ProRule" id="PRU01251"/>
    </source>
</evidence>
<dbReference type="RefSeq" id="WP_117400852.1">
    <property type="nucleotide sequence ID" value="NZ_QVNQ01000005.1"/>
</dbReference>
<keyword evidence="3" id="KW-0645">Protease</keyword>
<gene>
    <name evidence="3" type="ORF">D0T12_18625</name>
</gene>